<dbReference type="InterPro" id="IPR036865">
    <property type="entry name" value="CRAL-TRIO_dom_sf"/>
</dbReference>
<sequence>MSAPCLDKAPETYDDRLAEMEAQFEQHAKTYLREEPELRQQMLDQLRDWIAKHPHIRKVRTDALFLVKFLRAKKYNFINASKLLERYLATKVLHRDWFGRLDIEDPELSALVDTGYLFPLPERDSKGRTLLFSVASGIDPTRFSGRHACRLHMMTAELCAETNEFLCGGFILVYDFSNITLAHLNVVSFNDIRLLSKAANNSLAVRAQEVHFVNTPSAGLTIANFALQLANEKLRSRIFCHKNWDELYKKVDKNLLPKEYGGTIPQQELIDSFKGRCKEMRPLLMAYDEMDMEIAKDSEYANCGIEDELESGAIGTFRKLQVD</sequence>
<feature type="domain" description="CRAL-TRIO" evidence="1">
    <location>
        <begin position="105"/>
        <end position="268"/>
    </location>
</feature>
<dbReference type="PANTHER" id="PTHR10174">
    <property type="entry name" value="ALPHA-TOCOPHEROL TRANSFER PROTEIN-RELATED"/>
    <property type="match status" value="1"/>
</dbReference>
<dbReference type="InterPro" id="IPR001251">
    <property type="entry name" value="CRAL-TRIO_dom"/>
</dbReference>
<dbReference type="InterPro" id="IPR011074">
    <property type="entry name" value="CRAL/TRIO_N_dom"/>
</dbReference>
<dbReference type="Pfam" id="PF00650">
    <property type="entry name" value="CRAL_TRIO"/>
    <property type="match status" value="1"/>
</dbReference>
<dbReference type="SUPFAM" id="SSF52087">
    <property type="entry name" value="CRAL/TRIO domain"/>
    <property type="match status" value="1"/>
</dbReference>
<evidence type="ECO:0000313" key="3">
    <source>
        <dbReference type="Proteomes" id="UP000069940"/>
    </source>
</evidence>
<organism evidence="2 3">
    <name type="scientific">Aedes albopictus</name>
    <name type="common">Asian tiger mosquito</name>
    <name type="synonym">Stegomyia albopicta</name>
    <dbReference type="NCBI Taxonomy" id="7160"/>
    <lineage>
        <taxon>Eukaryota</taxon>
        <taxon>Metazoa</taxon>
        <taxon>Ecdysozoa</taxon>
        <taxon>Arthropoda</taxon>
        <taxon>Hexapoda</taxon>
        <taxon>Insecta</taxon>
        <taxon>Pterygota</taxon>
        <taxon>Neoptera</taxon>
        <taxon>Endopterygota</taxon>
        <taxon>Diptera</taxon>
        <taxon>Nematocera</taxon>
        <taxon>Culicoidea</taxon>
        <taxon>Culicidae</taxon>
        <taxon>Culicinae</taxon>
        <taxon>Aedini</taxon>
        <taxon>Aedes</taxon>
        <taxon>Stegomyia</taxon>
    </lineage>
</organism>
<dbReference type="SUPFAM" id="SSF46938">
    <property type="entry name" value="CRAL/TRIO N-terminal domain"/>
    <property type="match status" value="1"/>
</dbReference>
<accession>A0ABM1Y4E5</accession>
<dbReference type="Gene3D" id="3.40.525.10">
    <property type="entry name" value="CRAL-TRIO lipid binding domain"/>
    <property type="match status" value="1"/>
</dbReference>
<proteinExistence type="predicted"/>
<dbReference type="InterPro" id="IPR036273">
    <property type="entry name" value="CRAL/TRIO_N_dom_sf"/>
</dbReference>
<dbReference type="PANTHER" id="PTHR10174:SF166">
    <property type="entry name" value="LD40136P"/>
    <property type="match status" value="1"/>
</dbReference>
<dbReference type="Proteomes" id="UP000069940">
    <property type="component" value="Unassembled WGS sequence"/>
</dbReference>
<reference evidence="3" key="1">
    <citation type="journal article" date="2015" name="Proc. Natl. Acad. Sci. U.S.A.">
        <title>Genome sequence of the Asian Tiger mosquito, Aedes albopictus, reveals insights into its biology, genetics, and evolution.</title>
        <authorList>
            <person name="Chen X.G."/>
            <person name="Jiang X."/>
            <person name="Gu J."/>
            <person name="Xu M."/>
            <person name="Wu Y."/>
            <person name="Deng Y."/>
            <person name="Zhang C."/>
            <person name="Bonizzoni M."/>
            <person name="Dermauw W."/>
            <person name="Vontas J."/>
            <person name="Armbruster P."/>
            <person name="Huang X."/>
            <person name="Yang Y."/>
            <person name="Zhang H."/>
            <person name="He W."/>
            <person name="Peng H."/>
            <person name="Liu Y."/>
            <person name="Wu K."/>
            <person name="Chen J."/>
            <person name="Lirakis M."/>
            <person name="Topalis P."/>
            <person name="Van Leeuwen T."/>
            <person name="Hall A.B."/>
            <person name="Jiang X."/>
            <person name="Thorpe C."/>
            <person name="Mueller R.L."/>
            <person name="Sun C."/>
            <person name="Waterhouse R.M."/>
            <person name="Yan G."/>
            <person name="Tu Z.J."/>
            <person name="Fang X."/>
            <person name="James A.A."/>
        </authorList>
    </citation>
    <scope>NUCLEOTIDE SEQUENCE [LARGE SCALE GENOMIC DNA]</scope>
    <source>
        <strain evidence="3">Foshan</strain>
    </source>
</reference>
<dbReference type="GeneID" id="109399163"/>
<dbReference type="CDD" id="cd00170">
    <property type="entry name" value="SEC14"/>
    <property type="match status" value="1"/>
</dbReference>
<dbReference type="PROSITE" id="PS50191">
    <property type="entry name" value="CRAL_TRIO"/>
    <property type="match status" value="1"/>
</dbReference>
<dbReference type="PRINTS" id="PR00180">
    <property type="entry name" value="CRETINALDHBP"/>
</dbReference>
<name>A0ABM1Y4E5_AEDAL</name>
<dbReference type="EnsemblMetazoa" id="AALFPA23_005599.R7172">
    <property type="protein sequence ID" value="AALFPA23_005599.P7172"/>
    <property type="gene ID" value="AALFPA23_005599"/>
</dbReference>
<dbReference type="RefSeq" id="XP_019527136.3">
    <property type="nucleotide sequence ID" value="XM_019671591.3"/>
</dbReference>
<protein>
    <recommendedName>
        <fullName evidence="1">CRAL-TRIO domain-containing protein</fullName>
    </recommendedName>
</protein>
<dbReference type="SMART" id="SM01100">
    <property type="entry name" value="CRAL_TRIO_N"/>
    <property type="match status" value="1"/>
</dbReference>
<keyword evidence="3" id="KW-1185">Reference proteome</keyword>
<reference evidence="2" key="2">
    <citation type="submission" date="2025-05" db="UniProtKB">
        <authorList>
            <consortium name="EnsemblMetazoa"/>
        </authorList>
    </citation>
    <scope>IDENTIFICATION</scope>
    <source>
        <strain evidence="2">Foshan</strain>
    </source>
</reference>
<dbReference type="Gene3D" id="1.10.8.20">
    <property type="entry name" value="N-terminal domain of phosphatidylinositol transfer protein sec14p"/>
    <property type="match status" value="1"/>
</dbReference>
<evidence type="ECO:0000259" key="1">
    <source>
        <dbReference type="PROSITE" id="PS50191"/>
    </source>
</evidence>
<evidence type="ECO:0000313" key="2">
    <source>
        <dbReference type="EnsemblMetazoa" id="AALFPA23_005599.P7172"/>
    </source>
</evidence>